<sequence length="328" mass="35846">MSKLDEKRREALKALGALSAWAGGLAMAGCAQTSSLSSSQTSAPQVKWSTGTERTTLIMPPDATDCHHHIYDHRYPWAPEATLKPGDATVDDYRQLQKRIGTTRNVIVQPSSYGVDNRLLVESIARFDGRARGIAVVNTSVTQAELEALNRAGVRGIRFNLAPPGTTTLDMVKPLAARIAPMGWHVQVNAPAAYLLQARSTWYDLPCPVVFDHLAHVPEPEGVNHPSFQMVSELLTSGKAYVKLIGFYNETRVGPPTYADSVALASAYARVAPERVLWGSDWPHPTEQPLNRIPDDALLANLFAQVVPDEATRRRILVDTPASLYGFA</sequence>
<evidence type="ECO:0000313" key="3">
    <source>
        <dbReference type="Proteomes" id="UP000013966"/>
    </source>
</evidence>
<dbReference type="GO" id="GO:0016787">
    <property type="term" value="F:hydrolase activity"/>
    <property type="evidence" value="ECO:0007669"/>
    <property type="project" value="UniProtKB-KW"/>
</dbReference>
<keyword evidence="3" id="KW-1185">Reference proteome</keyword>
<feature type="domain" description="Amidohydrolase-related" evidence="1">
    <location>
        <begin position="65"/>
        <end position="327"/>
    </location>
</feature>
<dbReference type="InterPro" id="IPR006680">
    <property type="entry name" value="Amidohydro-rel"/>
</dbReference>
<dbReference type="PANTHER" id="PTHR35563">
    <property type="entry name" value="BARREL METAL-DEPENDENT HYDROLASE, PUTATIVE (AFU_ORTHOLOGUE AFUA_1G16240)-RELATED"/>
    <property type="match status" value="1"/>
</dbReference>
<dbReference type="InterPro" id="IPR032466">
    <property type="entry name" value="Metal_Hydrolase"/>
</dbReference>
<dbReference type="PANTHER" id="PTHR35563:SF2">
    <property type="entry name" value="BARREL METAL-DEPENDENT HYDROLASE, PUTATIVE (AFU_ORTHOLOGUE AFUA_1G16240)-RELATED"/>
    <property type="match status" value="1"/>
</dbReference>
<keyword evidence="2" id="KW-0378">Hydrolase</keyword>
<reference evidence="2 3" key="2">
    <citation type="journal article" date="2018" name="Int. J. Syst. Evol. Microbiol.">
        <title>Burkholderia insecticola sp. nov., a gut symbiotic bacterium of the bean bug Riptortus pedestris.</title>
        <authorList>
            <person name="Takeshita K."/>
            <person name="Tamaki H."/>
            <person name="Ohbayashi T."/>
            <person name="Meng X.-Y."/>
            <person name="Sone T."/>
            <person name="Mitani Y."/>
            <person name="Peeters C."/>
            <person name="Kikuchi Y."/>
            <person name="Vandamme P."/>
        </authorList>
    </citation>
    <scope>NUCLEOTIDE SEQUENCE [LARGE SCALE GENOMIC DNA]</scope>
    <source>
        <strain evidence="2">RPE64</strain>
    </source>
</reference>
<accession>R4WP83</accession>
<proteinExistence type="predicted"/>
<dbReference type="Proteomes" id="UP000013966">
    <property type="component" value="Chromosome 3"/>
</dbReference>
<dbReference type="PROSITE" id="PS51257">
    <property type="entry name" value="PROKAR_LIPOPROTEIN"/>
    <property type="match status" value="1"/>
</dbReference>
<dbReference type="AlphaFoldDB" id="R4WP83"/>
<dbReference type="OrthoDB" id="9787654at2"/>
<name>R4WP83_9BURK</name>
<dbReference type="PATRIC" id="fig|758793.3.peg.4711"/>
<organism evidence="2 3">
    <name type="scientific">Caballeronia insecticola</name>
    <dbReference type="NCBI Taxonomy" id="758793"/>
    <lineage>
        <taxon>Bacteria</taxon>
        <taxon>Pseudomonadati</taxon>
        <taxon>Pseudomonadota</taxon>
        <taxon>Betaproteobacteria</taxon>
        <taxon>Burkholderiales</taxon>
        <taxon>Burkholderiaceae</taxon>
        <taxon>Caballeronia</taxon>
    </lineage>
</organism>
<protein>
    <submittedName>
        <fullName evidence="2">Amidohydrolase 2</fullName>
    </submittedName>
</protein>
<dbReference type="STRING" id="758793.BRPE64_CCDS03900"/>
<dbReference type="SUPFAM" id="SSF51556">
    <property type="entry name" value="Metallo-dependent hydrolases"/>
    <property type="match status" value="1"/>
</dbReference>
<dbReference type="RefSeq" id="WP_016347182.1">
    <property type="nucleotide sequence ID" value="NC_021288.1"/>
</dbReference>
<reference evidence="2 3" key="1">
    <citation type="journal article" date="2013" name="Genome Announc.">
        <title>Complete Genome Sequence of Burkholderia sp. Strain RPE64, Bacterial Symbiont of the Bean Bug Riptortus pedestris.</title>
        <authorList>
            <person name="Shibata T.F."/>
            <person name="Maeda T."/>
            <person name="Nikoh N."/>
            <person name="Yamaguchi K."/>
            <person name="Oshima K."/>
            <person name="Hattori M."/>
            <person name="Nishiyama T."/>
            <person name="Hasebe M."/>
            <person name="Fukatsu T."/>
            <person name="Kikuchi Y."/>
            <person name="Shigenobu S."/>
        </authorList>
    </citation>
    <scope>NUCLEOTIDE SEQUENCE [LARGE SCALE GENOMIC DNA]</scope>
</reference>
<gene>
    <name evidence="2" type="ORF">BRPE64_CCDS03900</name>
</gene>
<dbReference type="Gene3D" id="3.20.20.140">
    <property type="entry name" value="Metal-dependent hydrolases"/>
    <property type="match status" value="1"/>
</dbReference>
<dbReference type="InterPro" id="IPR052358">
    <property type="entry name" value="Aro_Compnd_Degr_Hydrolases"/>
</dbReference>
<evidence type="ECO:0000313" key="2">
    <source>
        <dbReference type="EMBL" id="BAN26473.1"/>
    </source>
</evidence>
<dbReference type="KEGG" id="buo:BRPE64_CCDS03900"/>
<dbReference type="Pfam" id="PF04909">
    <property type="entry name" value="Amidohydro_2"/>
    <property type="match status" value="1"/>
</dbReference>
<evidence type="ECO:0000259" key="1">
    <source>
        <dbReference type="Pfam" id="PF04909"/>
    </source>
</evidence>
<dbReference type="HOGENOM" id="CLU_064039_2_1_4"/>
<dbReference type="EMBL" id="AP013060">
    <property type="protein sequence ID" value="BAN26473.1"/>
    <property type="molecule type" value="Genomic_DNA"/>
</dbReference>